<dbReference type="EMBL" id="BOVK01000051">
    <property type="protein sequence ID" value="GIQ70557.1"/>
    <property type="molecule type" value="Genomic_DNA"/>
</dbReference>
<reference evidence="4" key="1">
    <citation type="submission" date="2021-04" db="EMBL/GenBank/DDBJ databases">
        <title>Draft genome sequence of Xylanibacillus composti strain K13.</title>
        <authorList>
            <person name="Uke A."/>
            <person name="Chhe C."/>
            <person name="Baramee S."/>
            <person name="Kosugi A."/>
        </authorList>
    </citation>
    <scope>NUCLEOTIDE SEQUENCE</scope>
    <source>
        <strain evidence="4">K13</strain>
    </source>
</reference>
<dbReference type="CDD" id="cd04301">
    <property type="entry name" value="NAT_SF"/>
    <property type="match status" value="1"/>
</dbReference>
<feature type="domain" description="N-acetyltransferase" evidence="3">
    <location>
        <begin position="1"/>
        <end position="76"/>
    </location>
</feature>
<dbReference type="Gene3D" id="3.40.630.30">
    <property type="match status" value="1"/>
</dbReference>
<keyword evidence="2" id="KW-0012">Acyltransferase</keyword>
<dbReference type="InterPro" id="IPR000182">
    <property type="entry name" value="GNAT_dom"/>
</dbReference>
<evidence type="ECO:0000256" key="1">
    <source>
        <dbReference type="ARBA" id="ARBA00022679"/>
    </source>
</evidence>
<keyword evidence="1" id="KW-0808">Transferase</keyword>
<dbReference type="PANTHER" id="PTHR43420:SF12">
    <property type="entry name" value="N-ACETYLTRANSFERASE DOMAIN-CONTAINING PROTEIN"/>
    <property type="match status" value="1"/>
</dbReference>
<evidence type="ECO:0000256" key="2">
    <source>
        <dbReference type="ARBA" id="ARBA00023315"/>
    </source>
</evidence>
<sequence>MEREHIGLYDIVTDINFRNRGFAEQMILHLLRWGRENGARYSYLAVVANNAPAWRLYSKLGYKEVYRYWYRVKDNA</sequence>
<evidence type="ECO:0000259" key="3">
    <source>
        <dbReference type="PROSITE" id="PS51186"/>
    </source>
</evidence>
<dbReference type="AlphaFoldDB" id="A0A8J4H6G8"/>
<proteinExistence type="predicted"/>
<organism evidence="4 5">
    <name type="scientific">Xylanibacillus composti</name>
    <dbReference type="NCBI Taxonomy" id="1572762"/>
    <lineage>
        <taxon>Bacteria</taxon>
        <taxon>Bacillati</taxon>
        <taxon>Bacillota</taxon>
        <taxon>Bacilli</taxon>
        <taxon>Bacillales</taxon>
        <taxon>Paenibacillaceae</taxon>
        <taxon>Xylanibacillus</taxon>
    </lineage>
</organism>
<dbReference type="SUPFAM" id="SSF55729">
    <property type="entry name" value="Acyl-CoA N-acyltransferases (Nat)"/>
    <property type="match status" value="1"/>
</dbReference>
<accession>A0A8J4H6G8</accession>
<evidence type="ECO:0000313" key="5">
    <source>
        <dbReference type="Proteomes" id="UP000677918"/>
    </source>
</evidence>
<protein>
    <recommendedName>
        <fullName evidence="3">N-acetyltransferase domain-containing protein</fullName>
    </recommendedName>
</protein>
<dbReference type="Pfam" id="PF00583">
    <property type="entry name" value="Acetyltransf_1"/>
    <property type="match status" value="1"/>
</dbReference>
<keyword evidence="5" id="KW-1185">Reference proteome</keyword>
<evidence type="ECO:0000313" key="4">
    <source>
        <dbReference type="EMBL" id="GIQ70557.1"/>
    </source>
</evidence>
<dbReference type="InterPro" id="IPR016181">
    <property type="entry name" value="Acyl_CoA_acyltransferase"/>
</dbReference>
<gene>
    <name evidence="4" type="ORF">XYCOK13_33810</name>
</gene>
<dbReference type="GO" id="GO:0016747">
    <property type="term" value="F:acyltransferase activity, transferring groups other than amino-acyl groups"/>
    <property type="evidence" value="ECO:0007669"/>
    <property type="project" value="InterPro"/>
</dbReference>
<dbReference type="Proteomes" id="UP000677918">
    <property type="component" value="Unassembled WGS sequence"/>
</dbReference>
<name>A0A8J4H6G8_9BACL</name>
<dbReference type="PANTHER" id="PTHR43420">
    <property type="entry name" value="ACETYLTRANSFERASE"/>
    <property type="match status" value="1"/>
</dbReference>
<dbReference type="PROSITE" id="PS51186">
    <property type="entry name" value="GNAT"/>
    <property type="match status" value="1"/>
</dbReference>
<dbReference type="InterPro" id="IPR050680">
    <property type="entry name" value="YpeA/RimI_acetyltransf"/>
</dbReference>
<comment type="caution">
    <text evidence="4">The sequence shown here is derived from an EMBL/GenBank/DDBJ whole genome shotgun (WGS) entry which is preliminary data.</text>
</comment>